<dbReference type="InterPro" id="IPR050300">
    <property type="entry name" value="GDXG_lipolytic_enzyme"/>
</dbReference>
<proteinExistence type="predicted"/>
<dbReference type="SUPFAM" id="SSF53474">
    <property type="entry name" value="alpha/beta-Hydrolases"/>
    <property type="match status" value="1"/>
</dbReference>
<sequence>MEITTHVYDTSNAVFKSLDLYTPSTSNNTTPLIAFIHGGAWRSEDKADHEDLARDLANKGFTVASINYRLSLHEVPDKPPSVQHPMHISDVSEAIHYLYHHPGQYDPSRIYLVGHSAGAHIALMLVLDPAFKISYLRGVIGAAGIYDIPLLLKTFPGYLEFISQAFGSDEKTYFEASPISKRASPVPPVLIVQSLEDKLIDVGQANAITKHLKSLRTDVEIDTSVEGDHYEMLKTPEFVNVATEFIWKKEWSYTDK</sequence>
<reference evidence="3" key="1">
    <citation type="submission" date="2020-01" db="EMBL/GenBank/DDBJ databases">
        <title>Genome Sequencing of Three Apophysomyces-Like Fungal Strains Confirms a Novel Fungal Genus in the Mucoromycota with divergent Burkholderia-like Endosymbiotic Bacteria.</title>
        <authorList>
            <person name="Stajich J.E."/>
            <person name="Macias A.M."/>
            <person name="Carter-House D."/>
            <person name="Lovett B."/>
            <person name="Kasson L.R."/>
            <person name="Berry K."/>
            <person name="Grigoriev I."/>
            <person name="Chang Y."/>
            <person name="Spatafora J."/>
            <person name="Kasson M.T."/>
        </authorList>
    </citation>
    <scope>NUCLEOTIDE SEQUENCE</scope>
    <source>
        <strain evidence="3">NRRL A-21654</strain>
    </source>
</reference>
<protein>
    <submittedName>
        <fullName evidence="3">Kynurenine formamidase</fullName>
    </submittedName>
</protein>
<comment type="caution">
    <text evidence="3">The sequence shown here is derived from an EMBL/GenBank/DDBJ whole genome shotgun (WGS) entry which is preliminary data.</text>
</comment>
<dbReference type="OrthoDB" id="6495301at2759"/>
<name>A0A8H7ESQ6_9FUNG</name>
<accession>A0A8H7ESQ6</accession>
<feature type="domain" description="BD-FAE-like" evidence="2">
    <location>
        <begin position="18"/>
        <end position="212"/>
    </location>
</feature>
<evidence type="ECO:0000259" key="2">
    <source>
        <dbReference type="Pfam" id="PF20434"/>
    </source>
</evidence>
<evidence type="ECO:0000256" key="1">
    <source>
        <dbReference type="ARBA" id="ARBA00022801"/>
    </source>
</evidence>
<dbReference type="Gene3D" id="3.40.50.1820">
    <property type="entry name" value="alpha/beta hydrolase"/>
    <property type="match status" value="1"/>
</dbReference>
<evidence type="ECO:0000313" key="4">
    <source>
        <dbReference type="Proteomes" id="UP000605846"/>
    </source>
</evidence>
<dbReference type="InterPro" id="IPR029058">
    <property type="entry name" value="AB_hydrolase_fold"/>
</dbReference>
<gene>
    <name evidence="3" type="primary">BNA7</name>
    <name evidence="3" type="ORF">EC973_003812</name>
</gene>
<dbReference type="InterPro" id="IPR049492">
    <property type="entry name" value="BD-FAE-like_dom"/>
</dbReference>
<keyword evidence="4" id="KW-1185">Reference proteome</keyword>
<dbReference type="PANTHER" id="PTHR48081:SF33">
    <property type="entry name" value="KYNURENINE FORMAMIDASE"/>
    <property type="match status" value="1"/>
</dbReference>
<dbReference type="AlphaFoldDB" id="A0A8H7ESQ6"/>
<dbReference type="Proteomes" id="UP000605846">
    <property type="component" value="Unassembled WGS sequence"/>
</dbReference>
<evidence type="ECO:0000313" key="3">
    <source>
        <dbReference type="EMBL" id="KAF7729734.1"/>
    </source>
</evidence>
<dbReference type="PANTHER" id="PTHR48081">
    <property type="entry name" value="AB HYDROLASE SUPERFAMILY PROTEIN C4A8.06C"/>
    <property type="match status" value="1"/>
</dbReference>
<organism evidence="3 4">
    <name type="scientific">Apophysomyces ossiformis</name>
    <dbReference type="NCBI Taxonomy" id="679940"/>
    <lineage>
        <taxon>Eukaryota</taxon>
        <taxon>Fungi</taxon>
        <taxon>Fungi incertae sedis</taxon>
        <taxon>Mucoromycota</taxon>
        <taxon>Mucoromycotina</taxon>
        <taxon>Mucoromycetes</taxon>
        <taxon>Mucorales</taxon>
        <taxon>Mucorineae</taxon>
        <taxon>Mucoraceae</taxon>
        <taxon>Apophysomyces</taxon>
    </lineage>
</organism>
<dbReference type="GO" id="GO:0016787">
    <property type="term" value="F:hydrolase activity"/>
    <property type="evidence" value="ECO:0007669"/>
    <property type="project" value="UniProtKB-KW"/>
</dbReference>
<keyword evidence="1" id="KW-0378">Hydrolase</keyword>
<dbReference type="Pfam" id="PF20434">
    <property type="entry name" value="BD-FAE"/>
    <property type="match status" value="1"/>
</dbReference>
<dbReference type="EMBL" id="JABAYA010000022">
    <property type="protein sequence ID" value="KAF7729734.1"/>
    <property type="molecule type" value="Genomic_DNA"/>
</dbReference>